<dbReference type="STRING" id="1713.GCA_000718325_02848"/>
<keyword evidence="2" id="KW-1133">Transmembrane helix</keyword>
<comment type="caution">
    <text evidence="4">The sequence shown here is derived from an EMBL/GenBank/DDBJ whole genome shotgun (WGS) entry which is preliminary data.</text>
</comment>
<evidence type="ECO:0000256" key="1">
    <source>
        <dbReference type="SAM" id="MobiDB-lite"/>
    </source>
</evidence>
<dbReference type="EMBL" id="SDJR01000009">
    <property type="protein sequence ID" value="RXR23816.1"/>
    <property type="molecule type" value="Genomic_DNA"/>
</dbReference>
<dbReference type="Proteomes" id="UP000289805">
    <property type="component" value="Unassembled WGS sequence"/>
</dbReference>
<evidence type="ECO:0000313" key="4">
    <source>
        <dbReference type="EMBL" id="RXR33714.1"/>
    </source>
</evidence>
<dbReference type="Proteomes" id="UP000290517">
    <property type="component" value="Unassembled WGS sequence"/>
</dbReference>
<dbReference type="EMBL" id="SDJQ01000013">
    <property type="protein sequence ID" value="RXR33714.1"/>
    <property type="molecule type" value="Genomic_DNA"/>
</dbReference>
<reference evidence="5 6" key="1">
    <citation type="submission" date="2019-01" db="EMBL/GenBank/DDBJ databases">
        <title>Oerskovia turbata Genome sequencing and assembly.</title>
        <authorList>
            <person name="Dou T."/>
        </authorList>
    </citation>
    <scope>NUCLEOTIDE SEQUENCE [LARGE SCALE GENOMIC DNA]</scope>
    <source>
        <strain evidence="4 5">JCM12123</strain>
        <strain evidence="3 6">JCM3160</strain>
    </source>
</reference>
<keyword evidence="2" id="KW-0812">Transmembrane</keyword>
<feature type="transmembrane region" description="Helical" evidence="2">
    <location>
        <begin position="122"/>
        <end position="140"/>
    </location>
</feature>
<organism evidence="4 5">
    <name type="scientific">Oerskovia turbata</name>
    <dbReference type="NCBI Taxonomy" id="1713"/>
    <lineage>
        <taxon>Bacteria</taxon>
        <taxon>Bacillati</taxon>
        <taxon>Actinomycetota</taxon>
        <taxon>Actinomycetes</taxon>
        <taxon>Micrococcales</taxon>
        <taxon>Cellulomonadaceae</taxon>
        <taxon>Oerskovia</taxon>
    </lineage>
</organism>
<dbReference type="OrthoDB" id="5966662at2"/>
<dbReference type="Pfam" id="PF10825">
    <property type="entry name" value="DUF2752"/>
    <property type="match status" value="1"/>
</dbReference>
<keyword evidence="2" id="KW-0472">Membrane</keyword>
<accession>A0A4Q1KWS2</accession>
<sequence>MTRPPVTSRPGERSSAPATAAEPSPRALRTPLAVGAGVAGATVLLALVDPHEGGYPLCPLLAVTGWACPACGGLRATHDLATGDLAGAWAMNPLWVLVVPFLVVAWALWVRRAWRGTTARAVPPWIGVLGLAVLIGFGIARNVPALVPFLGPA</sequence>
<dbReference type="AlphaFoldDB" id="A0A4Q1KWS2"/>
<dbReference type="RefSeq" id="WP_030152332.1">
    <property type="nucleotide sequence ID" value="NZ_SDJR01000009.1"/>
</dbReference>
<feature type="transmembrane region" description="Helical" evidence="2">
    <location>
        <begin position="88"/>
        <end position="110"/>
    </location>
</feature>
<evidence type="ECO:0000313" key="5">
    <source>
        <dbReference type="Proteomes" id="UP000289805"/>
    </source>
</evidence>
<name>A0A4Q1KWS2_9CELL</name>
<dbReference type="InterPro" id="IPR021215">
    <property type="entry name" value="DUF2752"/>
</dbReference>
<gene>
    <name evidence="3" type="ORF">EQW73_14495</name>
    <name evidence="4" type="ORF">EQW78_10405</name>
</gene>
<feature type="transmembrane region" description="Helical" evidence="2">
    <location>
        <begin position="30"/>
        <end position="48"/>
    </location>
</feature>
<evidence type="ECO:0000313" key="3">
    <source>
        <dbReference type="EMBL" id="RXR23816.1"/>
    </source>
</evidence>
<keyword evidence="6" id="KW-1185">Reference proteome</keyword>
<evidence type="ECO:0000313" key="6">
    <source>
        <dbReference type="Proteomes" id="UP000290517"/>
    </source>
</evidence>
<feature type="compositionally biased region" description="Low complexity" evidence="1">
    <location>
        <begin position="13"/>
        <end position="25"/>
    </location>
</feature>
<protein>
    <submittedName>
        <fullName evidence="4">DUF2752 domain-containing protein</fullName>
    </submittedName>
</protein>
<evidence type="ECO:0000256" key="2">
    <source>
        <dbReference type="SAM" id="Phobius"/>
    </source>
</evidence>
<proteinExistence type="predicted"/>
<feature type="region of interest" description="Disordered" evidence="1">
    <location>
        <begin position="1"/>
        <end position="25"/>
    </location>
</feature>